<dbReference type="EMBL" id="QHKO01000002">
    <property type="protein sequence ID" value="RAL23983.1"/>
    <property type="molecule type" value="Genomic_DNA"/>
</dbReference>
<keyword evidence="4" id="KW-1185">Reference proteome</keyword>
<comment type="caution">
    <text evidence="3">The sequence shown here is derived from an EMBL/GenBank/DDBJ whole genome shotgun (WGS) entry which is preliminary data.</text>
</comment>
<dbReference type="OrthoDB" id="5490346at2"/>
<dbReference type="RefSeq" id="WP_111729237.1">
    <property type="nucleotide sequence ID" value="NZ_QHKO01000002.1"/>
</dbReference>
<accession>A0A328C852</accession>
<keyword evidence="2" id="KW-1133">Transmembrane helix</keyword>
<reference evidence="3 4" key="1">
    <citation type="submission" date="2018-05" db="EMBL/GenBank/DDBJ databases">
        <title>Lujinxingia marina gen. nov. sp. nov., a new facultative anaerobic member of the class Deltaproteobacteria, and proposal of Lujinxingaceae fam. nov.</title>
        <authorList>
            <person name="Li C.-M."/>
        </authorList>
    </citation>
    <scope>NUCLEOTIDE SEQUENCE [LARGE SCALE GENOMIC DNA]</scope>
    <source>
        <strain evidence="3 4">B210</strain>
    </source>
</reference>
<keyword evidence="2" id="KW-0812">Transmembrane</keyword>
<evidence type="ECO:0000256" key="1">
    <source>
        <dbReference type="SAM" id="MobiDB-lite"/>
    </source>
</evidence>
<evidence type="ECO:0000313" key="4">
    <source>
        <dbReference type="Proteomes" id="UP000249169"/>
    </source>
</evidence>
<dbReference type="AlphaFoldDB" id="A0A328C852"/>
<organism evidence="3 4">
    <name type="scientific">Lujinxingia litoralis</name>
    <dbReference type="NCBI Taxonomy" id="2211119"/>
    <lineage>
        <taxon>Bacteria</taxon>
        <taxon>Deltaproteobacteria</taxon>
        <taxon>Bradymonadales</taxon>
        <taxon>Lujinxingiaceae</taxon>
        <taxon>Lujinxingia</taxon>
    </lineage>
</organism>
<feature type="transmembrane region" description="Helical" evidence="2">
    <location>
        <begin position="25"/>
        <end position="52"/>
    </location>
</feature>
<proteinExistence type="predicted"/>
<evidence type="ECO:0000256" key="2">
    <source>
        <dbReference type="SAM" id="Phobius"/>
    </source>
</evidence>
<evidence type="ECO:0000313" key="3">
    <source>
        <dbReference type="EMBL" id="RAL23983.1"/>
    </source>
</evidence>
<protein>
    <submittedName>
        <fullName evidence="3">Uncharacterized protein</fullName>
    </submittedName>
</protein>
<gene>
    <name evidence="3" type="ORF">DL240_07485</name>
</gene>
<dbReference type="Proteomes" id="UP000249169">
    <property type="component" value="Unassembled WGS sequence"/>
</dbReference>
<dbReference type="PROSITE" id="PS51257">
    <property type="entry name" value="PROKAR_LIPOPROTEIN"/>
    <property type="match status" value="1"/>
</dbReference>
<keyword evidence="2" id="KW-0472">Membrane</keyword>
<feature type="region of interest" description="Disordered" evidence="1">
    <location>
        <begin position="93"/>
        <end position="118"/>
    </location>
</feature>
<sequence length="354" mass="38738">MRPHLSADPTASVTADTVKKSGVPWFLLLSGCGCLLLVLVVLALAWAGYFFFNTNDMMGDHHGNHMHSEQADDQRGGLLGTLLAAVENLGDDNPKGAGVGINEQTGNTPTAADASTASDERTLEELFDALDTPISTSQARAYIAAMDDWANSNEVRQITEQLDTNQKLEEDGDGVLAGLKKMRAVKGTLDRSQALGVAFNKHIDAHGGRAFEERLLQFRLIHRVTSLGNKRNAGKEPWSESVADALLKDHDEQRPEFLKFRQIIVDAHKDAGFDPSKLSEEERKAYSDALANQFLLITGAINRDTLETWKALSTEERKEIHDQLNAPHHLISSSMAVVTGGERSGLLFYGFFGL</sequence>
<name>A0A328C852_9DELT</name>